<organism evidence="1">
    <name type="scientific">uncultured virus</name>
    <dbReference type="NCBI Taxonomy" id="340016"/>
    <lineage>
        <taxon>Viruses</taxon>
        <taxon>environmental samples</taxon>
    </lineage>
</organism>
<dbReference type="EMBL" id="KY052828">
    <property type="protein sequence ID" value="ASF00328.1"/>
    <property type="molecule type" value="Genomic_DNA"/>
</dbReference>
<evidence type="ECO:0000313" key="1">
    <source>
        <dbReference type="EMBL" id="ASF00328.1"/>
    </source>
</evidence>
<accession>A0A218MM32</accession>
<reference evidence="1" key="1">
    <citation type="submission" date="2016-10" db="EMBL/GenBank/DDBJ databases">
        <authorList>
            <person name="Varghese N."/>
        </authorList>
    </citation>
    <scope>NUCLEOTIDE SEQUENCE</scope>
</reference>
<protein>
    <submittedName>
        <fullName evidence="1">Uncharacterized protein</fullName>
    </submittedName>
</protein>
<proteinExistence type="predicted"/>
<name>A0A218MM32_9VIRU</name>
<reference evidence="1" key="2">
    <citation type="journal article" date="2017" name="Nat. Commun.">
        <title>Single-virus genomics reveals hidden cosmopolitan and abundant viruses.</title>
        <authorList>
            <person name="Martinez-Hernandez F."/>
            <person name="Fornas O."/>
            <person name="Lluesma Gomez M."/>
            <person name="Bolduc B."/>
            <person name="de la Cruz Pena M.J."/>
            <person name="Martinez J.M."/>
            <person name="Anton J."/>
            <person name="Gasol J.M."/>
            <person name="Rosselli R."/>
            <person name="Rodriguez-Valera F."/>
            <person name="Sullivan M.B."/>
            <person name="Acinas S.G."/>
            <person name="Martinez-Garcia M."/>
        </authorList>
    </citation>
    <scope>NUCLEOTIDE SEQUENCE</scope>
</reference>
<sequence length="349" mass="35318">MTKYIGGVITKDESKALPENGFEGTSANGVWNLNEQLMLSKQSLWPTVGVTLQRGLFAGGDTGSLSNIVDFIDIASAGNATDFGDLSSAANFCGGLASATRGCIALGSLGSGTSNDSDTIEFFTIASTGNATDFGNFSDDDRVGTTGISNNTRGIFGGGQDSNFNRRGEMLFITIASTGNSSNFGELNPSNGTARMAGCASTTRGIFGGGQMPDGFGGSTAIDVIQFVTIGTTGNATDFGDLTVARQLFAGCSSSTRGIFGGGNPDTDTIDFITIASTGNATDFGNLLSSINALSACSSSIRGVFGGGDSTTDVIQFVTIGTTGNASDFGDLTAARKRLTACSSGHGGI</sequence>